<dbReference type="InterPro" id="IPR011050">
    <property type="entry name" value="Pectin_lyase_fold/virulence"/>
</dbReference>
<dbReference type="GeneID" id="20653301"/>
<dbReference type="EMBL" id="JH159151">
    <property type="protein sequence ID" value="EGZ27688.1"/>
    <property type="molecule type" value="Genomic_DNA"/>
</dbReference>
<protein>
    <recommendedName>
        <fullName evidence="2">TRP C-terminal domain-containing protein</fullName>
    </recommendedName>
</protein>
<reference evidence="3 4" key="1">
    <citation type="journal article" date="2006" name="Science">
        <title>Phytophthora genome sequences uncover evolutionary origins and mechanisms of pathogenesis.</title>
        <authorList>
            <person name="Tyler B.M."/>
            <person name="Tripathy S."/>
            <person name="Zhang X."/>
            <person name="Dehal P."/>
            <person name="Jiang R.H."/>
            <person name="Aerts A."/>
            <person name="Arredondo F.D."/>
            <person name="Baxter L."/>
            <person name="Bensasson D."/>
            <person name="Beynon J.L."/>
            <person name="Chapman J."/>
            <person name="Damasceno C.M."/>
            <person name="Dorrance A.E."/>
            <person name="Dou D."/>
            <person name="Dickerman A.W."/>
            <person name="Dubchak I.L."/>
            <person name="Garbelotto M."/>
            <person name="Gijzen M."/>
            <person name="Gordon S.G."/>
            <person name="Govers F."/>
            <person name="Grunwald N.J."/>
            <person name="Huang W."/>
            <person name="Ivors K.L."/>
            <person name="Jones R.W."/>
            <person name="Kamoun S."/>
            <person name="Krampis K."/>
            <person name="Lamour K.H."/>
            <person name="Lee M.K."/>
            <person name="McDonald W.H."/>
            <person name="Medina M."/>
            <person name="Meijer H.J."/>
            <person name="Nordberg E.K."/>
            <person name="Maclean D.J."/>
            <person name="Ospina-Giraldo M.D."/>
            <person name="Morris P.F."/>
            <person name="Phuntumart V."/>
            <person name="Putnam N.H."/>
            <person name="Rash S."/>
            <person name="Rose J.K."/>
            <person name="Sakihama Y."/>
            <person name="Salamov A.A."/>
            <person name="Savidor A."/>
            <person name="Scheuring C.F."/>
            <person name="Smith B.M."/>
            <person name="Sobral B.W."/>
            <person name="Terry A."/>
            <person name="Torto-Alalibo T.A."/>
            <person name="Win J."/>
            <person name="Xu Z."/>
            <person name="Zhang H."/>
            <person name="Grigoriev I.V."/>
            <person name="Rokhsar D.S."/>
            <person name="Boore J.L."/>
        </authorList>
    </citation>
    <scope>NUCLEOTIDE SEQUENCE [LARGE SCALE GENOMIC DNA]</scope>
    <source>
        <strain evidence="3 4">P6497</strain>
    </source>
</reference>
<evidence type="ECO:0000256" key="1">
    <source>
        <dbReference type="SAM" id="Phobius"/>
    </source>
</evidence>
<dbReference type="OMA" id="NGESWRI"/>
<feature type="transmembrane region" description="Helical" evidence="1">
    <location>
        <begin position="946"/>
        <end position="966"/>
    </location>
</feature>
<evidence type="ECO:0000313" key="4">
    <source>
        <dbReference type="Proteomes" id="UP000002640"/>
    </source>
</evidence>
<dbReference type="PANTHER" id="PTHR11319">
    <property type="entry name" value="G PROTEIN-COUPLED RECEPTOR-RELATED"/>
    <property type="match status" value="1"/>
</dbReference>
<accession>G4YGY7</accession>
<feature type="non-terminal residue" evidence="3">
    <location>
        <position position="1060"/>
    </location>
</feature>
<organism evidence="3 4">
    <name type="scientific">Phytophthora sojae (strain P6497)</name>
    <name type="common">Soybean stem and root rot agent</name>
    <name type="synonym">Phytophthora megasperma f. sp. glycines</name>
    <dbReference type="NCBI Taxonomy" id="1094619"/>
    <lineage>
        <taxon>Eukaryota</taxon>
        <taxon>Sar</taxon>
        <taxon>Stramenopiles</taxon>
        <taxon>Oomycota</taxon>
        <taxon>Peronosporomycetes</taxon>
        <taxon>Peronosporales</taxon>
        <taxon>Peronosporaceae</taxon>
        <taxon>Phytophthora</taxon>
    </lineage>
</organism>
<dbReference type="AlphaFoldDB" id="G4YGY7"/>
<gene>
    <name evidence="3" type="ORF">PHYSODRAFT_462631</name>
</gene>
<keyword evidence="1" id="KW-0812">Transmembrane</keyword>
<feature type="domain" description="TRP C-terminal" evidence="2">
    <location>
        <begin position="900"/>
        <end position="1034"/>
    </location>
</feature>
<dbReference type="Pfam" id="PF06011">
    <property type="entry name" value="TRP"/>
    <property type="match status" value="1"/>
</dbReference>
<evidence type="ECO:0000313" key="3">
    <source>
        <dbReference type="EMBL" id="EGZ27688.1"/>
    </source>
</evidence>
<dbReference type="KEGG" id="psoj:PHYSODRAFT_462631"/>
<keyword evidence="1" id="KW-1133">Transmembrane helix</keyword>
<dbReference type="SUPFAM" id="SSF51126">
    <property type="entry name" value="Pectin lyase-like"/>
    <property type="match status" value="1"/>
</dbReference>
<dbReference type="PANTHER" id="PTHR11319:SF35">
    <property type="entry name" value="OUTER MEMBRANE PROTEIN PMPC-RELATED"/>
    <property type="match status" value="1"/>
</dbReference>
<evidence type="ECO:0000259" key="2">
    <source>
        <dbReference type="Pfam" id="PF06011"/>
    </source>
</evidence>
<feature type="transmembrane region" description="Helical" evidence="1">
    <location>
        <begin position="763"/>
        <end position="784"/>
    </location>
</feature>
<feature type="transmembrane region" description="Helical" evidence="1">
    <location>
        <begin position="807"/>
        <end position="833"/>
    </location>
</feature>
<dbReference type="RefSeq" id="XP_009514963.1">
    <property type="nucleotide sequence ID" value="XM_009516668.1"/>
</dbReference>
<proteinExistence type="predicted"/>
<dbReference type="Proteomes" id="UP000002640">
    <property type="component" value="Unassembled WGS sequence"/>
</dbReference>
<dbReference type="InParanoid" id="G4YGY7"/>
<feature type="transmembrane region" description="Helical" evidence="1">
    <location>
        <begin position="610"/>
        <end position="631"/>
    </location>
</feature>
<dbReference type="InterPro" id="IPR010308">
    <property type="entry name" value="TRP_C"/>
</dbReference>
<feature type="transmembrane region" description="Helical" evidence="1">
    <location>
        <begin position="972"/>
        <end position="992"/>
    </location>
</feature>
<feature type="non-terminal residue" evidence="3">
    <location>
        <position position="1"/>
    </location>
</feature>
<keyword evidence="1" id="KW-0472">Membrane</keyword>
<name>G4YGY7_PHYSP</name>
<feature type="transmembrane region" description="Helical" evidence="1">
    <location>
        <begin position="1004"/>
        <end position="1027"/>
    </location>
</feature>
<keyword evidence="4" id="KW-1185">Reference proteome</keyword>
<feature type="transmembrane region" description="Helical" evidence="1">
    <location>
        <begin position="450"/>
        <end position="470"/>
    </location>
</feature>
<sequence>RAASVTVTDSTIRSNHATIEGGALHASIRAVATFINSTIERNIALEGGAVYGMGSARITLEGTNFTENNASSFGGAIAMRGSAVLTATSNVFESNAAYTGENIAVDYGAGIYINKETETKTQTVFCTSSRFGNHTAVAGNDIYWVYYPWFVFDCIALNASLIKPNSTVLWPTMVVRDYYGAIASYDNVTRCRAALSSGESASFTFNPPTCIWVDRGYIVFEGAEVFSDFRDTPYQLNVSCTLSPVVDSPTLVDITVDKCNPGYENIRGVCKPCVKGTYSLDGGKCYLCPAGATCEGKDESGATIGVVFPQRQQGYFMTKTRSTFATSKCDDPDSWSSDDPCKSVNQTNLADRLLNCSGAEDFDKFWGQNRIFSCLSGNEYYACDTNTACVEAPNVSISTASVQTTAEQCAVGYTGVMCATCADDYYKGSSGTCKICHDPNDPTVDRTTHLLAMLPIFVAIAALVFLCYLFSNAAEQRIVSHAQAAKRFEVYDHQSWSRALLLAAKAKIQQQVHAMMQAVVKRTRLGAQTAPRLFQIEPRHIPVPSWRPEKFKIMLGFFQVMGSFKEVYEIPWPDDMSRLMDICSLADFNFVDTTAAECLFKRDYFANYRLALFALVGMLTLVFLVTFWGILKYRVKLSTLPRHCVSCGLPVFTLEHPESVRKKAGPKNLLARVKAKFSVSSNQAFENANSWRVVQLVVRLLNWVDHKTQLPASIPTHKPRCPTSQRIKNEVRDMVVHSNIRLWRARVWMRLYYKAYQNRCIKLLFWVSLLFYPMFCQRVIGMFYCDEVGDHYYLSLDRSNLCYEGTWLYYLPISITLIVFWVLGVPLLFWVIIAMKRSRGVSDTILLISDPSQDVLKQRLLLKMRLDIINHGHIVNEEKIKLFETEMLTHFLRDRNLNEPSTVAQVGFIYHSYDTHFWWFEVWDLGRKLLLNCVISLLAKADANRIICGLVVMLVYLSVMLFYQPYRERSDSALAGVTNIQLFITLFCGLILKMGALYLDARVVRLVTSAAIVSNILTLIYAVFSILNEKRTAWKMAQRQSRDDHRRALAAHVRKLWRNA</sequence>